<evidence type="ECO:0000313" key="2">
    <source>
        <dbReference type="Proteomes" id="UP000191988"/>
    </source>
</evidence>
<reference evidence="2" key="1">
    <citation type="submission" date="2016-01" db="EMBL/GenBank/DDBJ databases">
        <authorList>
            <person name="Regsiter A."/>
            <person name="william w."/>
        </authorList>
    </citation>
    <scope>NUCLEOTIDE SEQUENCE [LARGE SCALE GENOMIC DNA]</scope>
    <source>
        <strain evidence="2">CFBP 6623</strain>
    </source>
</reference>
<keyword evidence="2" id="KW-1185">Reference proteome</keyword>
<proteinExistence type="predicted"/>
<evidence type="ECO:0000313" key="1">
    <source>
        <dbReference type="EMBL" id="CUX65032.1"/>
    </source>
</evidence>
<name>A0A1S7SA64_9HYPH</name>
<gene>
    <name evidence="1" type="ORF">AGR3A_pa70008</name>
</gene>
<dbReference type="Proteomes" id="UP000191988">
    <property type="component" value="Unassembled WGS sequence"/>
</dbReference>
<organism evidence="1 2">
    <name type="scientific">Agrobacterium tomkonis CFBP 6623</name>
    <dbReference type="NCBI Taxonomy" id="1183432"/>
    <lineage>
        <taxon>Bacteria</taxon>
        <taxon>Pseudomonadati</taxon>
        <taxon>Pseudomonadota</taxon>
        <taxon>Alphaproteobacteria</taxon>
        <taxon>Hyphomicrobiales</taxon>
        <taxon>Rhizobiaceae</taxon>
        <taxon>Rhizobium/Agrobacterium group</taxon>
        <taxon>Agrobacterium</taxon>
        <taxon>Agrobacterium tumefaciens complex</taxon>
    </lineage>
</organism>
<dbReference type="EMBL" id="FBWK01000071">
    <property type="protein sequence ID" value="CUX65032.1"/>
    <property type="molecule type" value="Genomic_DNA"/>
</dbReference>
<accession>A0A1S7SA64</accession>
<protein>
    <submittedName>
        <fullName evidence="1">Uncharacterized protein</fullName>
    </submittedName>
</protein>
<sequence>MGRRWLDIGVPDALVFDVPVEFGLELVPIIGAHFANAEREFGDYGVDEVYGVGLGVAIIDLQGPDAGGIVDCRVLEALDDLAVNAFKFQEFYVDLYLMPRHALLVSLGMDFPNTRTAGKPTKPVPLQNSIDAGVRDGDGMVPAHIPGNAHRAEMISGAQMQDFLDDFCRLLVSGIFWCGGSVLKPGLAIALESRFPSIETGSANTEIAAGLRYVTVTLGMLKNAHLM</sequence>
<dbReference type="AlphaFoldDB" id="A0A1S7SA64"/>